<dbReference type="Gene3D" id="1.20.1640.10">
    <property type="entry name" value="Multidrug efflux transporter AcrB transmembrane domain"/>
    <property type="match status" value="2"/>
</dbReference>
<feature type="transmembrane region" description="Helical" evidence="8">
    <location>
        <begin position="689"/>
        <end position="709"/>
    </location>
</feature>
<comment type="subcellular location">
    <subcellularLocation>
        <location evidence="1">Membrane</location>
        <topology evidence="1">Multi-pass membrane protein</topology>
    </subcellularLocation>
</comment>
<feature type="transmembrane region" description="Helical" evidence="8">
    <location>
        <begin position="875"/>
        <end position="892"/>
    </location>
</feature>
<keyword evidence="3 8" id="KW-0812">Transmembrane</keyword>
<comment type="similarity">
    <text evidence="2">Belongs to the patched family.</text>
</comment>
<dbReference type="PANTHER" id="PTHR46022">
    <property type="entry name" value="PROTEIN PATCHED"/>
    <property type="match status" value="1"/>
</dbReference>
<feature type="region of interest" description="Disordered" evidence="7">
    <location>
        <begin position="411"/>
        <end position="433"/>
    </location>
</feature>
<dbReference type="GO" id="GO:0005886">
    <property type="term" value="C:plasma membrane"/>
    <property type="evidence" value="ECO:0007669"/>
    <property type="project" value="TreeGrafter"/>
</dbReference>
<dbReference type="GO" id="GO:0097108">
    <property type="term" value="F:hedgehog family protein binding"/>
    <property type="evidence" value="ECO:0007669"/>
    <property type="project" value="TreeGrafter"/>
</dbReference>
<feature type="transmembrane region" description="Helical" evidence="8">
    <location>
        <begin position="644"/>
        <end position="669"/>
    </location>
</feature>
<feature type="transmembrane region" description="Helical" evidence="8">
    <location>
        <begin position="619"/>
        <end position="637"/>
    </location>
</feature>
<dbReference type="PROSITE" id="PS50156">
    <property type="entry name" value="SSD"/>
    <property type="match status" value="1"/>
</dbReference>
<name>A0A1I7YGG2_9BILA</name>
<dbReference type="SUPFAM" id="SSF82866">
    <property type="entry name" value="Multidrug efflux transporter AcrB transmembrane domain"/>
    <property type="match status" value="2"/>
</dbReference>
<evidence type="ECO:0000313" key="10">
    <source>
        <dbReference type="Proteomes" id="UP000095287"/>
    </source>
</evidence>
<dbReference type="InterPro" id="IPR000731">
    <property type="entry name" value="SSD"/>
</dbReference>
<evidence type="ECO:0000256" key="6">
    <source>
        <dbReference type="ARBA" id="ARBA00023180"/>
    </source>
</evidence>
<dbReference type="GO" id="GO:0008158">
    <property type="term" value="F:hedgehog receptor activity"/>
    <property type="evidence" value="ECO:0007669"/>
    <property type="project" value="TreeGrafter"/>
</dbReference>
<feature type="transmembrane region" description="Helical" evidence="8">
    <location>
        <begin position="1203"/>
        <end position="1227"/>
    </location>
</feature>
<reference evidence="11" key="1">
    <citation type="submission" date="2016-11" db="UniProtKB">
        <authorList>
            <consortium name="WormBaseParasite"/>
        </authorList>
    </citation>
    <scope>IDENTIFICATION</scope>
</reference>
<dbReference type="WBParaSite" id="L893_g16086.t1">
    <property type="protein sequence ID" value="L893_g16086.t1"/>
    <property type="gene ID" value="L893_g16086"/>
</dbReference>
<evidence type="ECO:0000259" key="9">
    <source>
        <dbReference type="PROSITE" id="PS50156"/>
    </source>
</evidence>
<organism evidence="10 11">
    <name type="scientific">Steinernema glaseri</name>
    <dbReference type="NCBI Taxonomy" id="37863"/>
    <lineage>
        <taxon>Eukaryota</taxon>
        <taxon>Metazoa</taxon>
        <taxon>Ecdysozoa</taxon>
        <taxon>Nematoda</taxon>
        <taxon>Chromadorea</taxon>
        <taxon>Rhabditida</taxon>
        <taxon>Tylenchina</taxon>
        <taxon>Panagrolaimomorpha</taxon>
        <taxon>Strongyloidoidea</taxon>
        <taxon>Steinernematidae</taxon>
        <taxon>Steinernema</taxon>
    </lineage>
</organism>
<feature type="transmembrane region" description="Helical" evidence="8">
    <location>
        <begin position="1149"/>
        <end position="1169"/>
    </location>
</feature>
<evidence type="ECO:0000256" key="4">
    <source>
        <dbReference type="ARBA" id="ARBA00022989"/>
    </source>
</evidence>
<evidence type="ECO:0000256" key="1">
    <source>
        <dbReference type="ARBA" id="ARBA00004141"/>
    </source>
</evidence>
<feature type="transmembrane region" description="Helical" evidence="8">
    <location>
        <begin position="1239"/>
        <end position="1263"/>
    </location>
</feature>
<keyword evidence="4 8" id="KW-1133">Transmembrane helix</keyword>
<evidence type="ECO:0000256" key="8">
    <source>
        <dbReference type="SAM" id="Phobius"/>
    </source>
</evidence>
<dbReference type="FunFam" id="1.20.1640.10:FF:000031">
    <property type="entry name" value="PaTChed family"/>
    <property type="match status" value="1"/>
</dbReference>
<keyword evidence="6" id="KW-0325">Glycoprotein</keyword>
<dbReference type="Pfam" id="PF12349">
    <property type="entry name" value="Sterol-sensing"/>
    <property type="match status" value="1"/>
</dbReference>
<keyword evidence="5 8" id="KW-0472">Membrane</keyword>
<dbReference type="Proteomes" id="UP000095287">
    <property type="component" value="Unplaced"/>
</dbReference>
<feature type="transmembrane region" description="Helical" evidence="8">
    <location>
        <begin position="1176"/>
        <end position="1197"/>
    </location>
</feature>
<evidence type="ECO:0000256" key="5">
    <source>
        <dbReference type="ARBA" id="ARBA00023136"/>
    </source>
</evidence>
<dbReference type="GO" id="GO:0018996">
    <property type="term" value="P:molting cycle, collagen and cuticulin-based cuticle"/>
    <property type="evidence" value="ECO:0007669"/>
    <property type="project" value="UniProtKB-ARBA"/>
</dbReference>
<keyword evidence="10" id="KW-1185">Reference proteome</keyword>
<evidence type="ECO:0000313" key="11">
    <source>
        <dbReference type="WBParaSite" id="L893_g16086.t1"/>
    </source>
</evidence>
<dbReference type="InterPro" id="IPR053958">
    <property type="entry name" value="HMGCR/SNAP/NPC1-like_SSD"/>
</dbReference>
<feature type="transmembrane region" description="Helical" evidence="8">
    <location>
        <begin position="763"/>
        <end position="782"/>
    </location>
</feature>
<feature type="domain" description="SSD" evidence="9">
    <location>
        <begin position="620"/>
        <end position="782"/>
    </location>
</feature>
<sequence length="1332" mass="150433">MLTLIEPPGAKRGVVTGATRNSRSAQHLLNLAIKEDDFIDEEFIRLRNPGGVECLDRLLIGNSDSADYSERWKREFAQRPTWCDADMTLQQIQRGKAVGNKAALYSRSFIQRCLFWLGCFVQKHSLLVIAFIMVLFSFSCYGLQFVKIETDIVKLWVAKGGRLDAELTYLSDMEEKYGNTNWTESDELHWIREQTDEKLANLAQEKPSEGGYQVVIQTKETDEDDILTKKGLLRHVDLISEIAGFSVNIDGFNWTLRDICFKPGGIDPSKLSSHLRDYASTLERLMPCVWITPIDCFWEGAKAIGPDPPITIEELGALALFLETAHDLPVSWSSFNPEQVVNLVRDIDPDISTLISSFENSGIGVGYINRTCIDPYDPDCPPTAPNGFDYCKHFVDYKAYLNSTGQTFNLQPDDESLQNATEPSISDDFDFLDDDDDPKDEFNDGSCSYYRRSFITLLRNNKSLALQFMTEDELPKLPDYGMLMKGGCEGFARNILKWPRDMIIGGAKSKNGGNSSITADALQTVFLVASSEDVYKRFKDPSSRLFSALNDPDYLWNVKKAEEIILTWQRAFTKKIYNHPLNFLKNTSSVQDGEARDHRIVHPLASTSMADMLEEFCQFNYAVIFVGYFLMLMYAIYSQMKRDGCCLLSINSSMGLGFAGVLTVTYASISGLGLATWLGIEFNAATTQIVPFLTLGIGVDNMFMLLHNYHEVTSNVKKNEIGVLMKETGMSILMTSINNILSFLTGTLLPIPALRSFCAQSSILLTFNLIAIMTAYPAMIALDLRRRKKLKRDLCCWLTSDENIDDEENGFATSPTLLKPHVYEKAGSADTPSYHGLISINGVDDDEENDVRPWTLHAFLRNYYVPFIKWRVTKVVILVLCSVMFVCGLWGIRRSTMGLELSDVLPEHTAPAAFLKARDKYFSFYPMHIVLRSENFDISEKQGLVDRLHAAVGRSKYVVKLDDGKPSEKYWLELFRDWLTRLQRKFYKFRNSSTNITVDIRNEDTDVKIAYSLMCSHGEVHDCSRAEWLDLIDDVGIINVDGFYNYLHAWHEYENMLYAVSQATFYPEPRKLRQGLEDKYLYYVPPAKKIVYSQIPYYLSGLTDTPVIVDMIKEIRSICEEYQLLGIDSFPHGIAFTFWEQYLHLNENLINAIGVIALAVFCVISFLLFNPWAASCIMVILVLMTVELAGFLGFVGIKLNPVSAVTLITAVGIGVEFTAHVVFAFLTSLGDRNERMAAAIDRVFVPVIHGALSTLLGIIMLAFSEFEFVVKYFFVVMFALIIIGLINGLALLPVLLSLIGPSCEIRPCDGNKKRLSVPPSLRERSKGMMGRR</sequence>
<evidence type="ECO:0000256" key="3">
    <source>
        <dbReference type="ARBA" id="ARBA00022692"/>
    </source>
</evidence>
<proteinExistence type="inferred from homology"/>
<feature type="transmembrane region" description="Helical" evidence="8">
    <location>
        <begin position="730"/>
        <end position="751"/>
    </location>
</feature>
<dbReference type="GO" id="GO:0045879">
    <property type="term" value="P:negative regulation of smoothened signaling pathway"/>
    <property type="evidence" value="ECO:0007669"/>
    <property type="project" value="TreeGrafter"/>
</dbReference>
<protein>
    <submittedName>
        <fullName evidence="11">SSD domain-containing protein</fullName>
    </submittedName>
</protein>
<feature type="transmembrane region" description="Helical" evidence="8">
    <location>
        <begin position="1269"/>
        <end position="1296"/>
    </location>
</feature>
<evidence type="ECO:0000256" key="2">
    <source>
        <dbReference type="ARBA" id="ARBA00005585"/>
    </source>
</evidence>
<dbReference type="GO" id="GO:0005119">
    <property type="term" value="F:smoothened binding"/>
    <property type="evidence" value="ECO:0007669"/>
    <property type="project" value="TreeGrafter"/>
</dbReference>
<dbReference type="PANTHER" id="PTHR46022:SF1">
    <property type="entry name" value="PROTEIN PATCHED"/>
    <property type="match status" value="1"/>
</dbReference>
<evidence type="ECO:0000256" key="7">
    <source>
        <dbReference type="SAM" id="MobiDB-lite"/>
    </source>
</evidence>
<accession>A0A1I7YGG2</accession>